<evidence type="ECO:0000259" key="2">
    <source>
        <dbReference type="Pfam" id="PF16344"/>
    </source>
</evidence>
<name>A0ABY6J397_9BACT</name>
<dbReference type="Gene3D" id="3.55.50.30">
    <property type="match status" value="1"/>
</dbReference>
<sequence>MQEKAIQELFHRYMNGTASPEEEQLLKASLRERNDEHRLELLEAEWEGLTQPDERYAQYDVEASWRKITAQQPARVFTMRRWAWAAAAALLVATGGTYLLTREQPVQQVVVTAPMPDVAPGTNKAVLVLADGSTVRLDSAGNQVLQQGATTVKQQGGQLVYDENGSAASVTYNTLQTPRGGLFRVTLQDGTNVWLNAASALRYPTAFVGKERVVEITGEAYFEVARDVRRPFKVQMGKEAAIEVLGTSFNVNNYASETASRTTLLSGAIRVTAGGQAVTLKPGQQASLAPDIKIAQDADLGKVVAWKNGVFDFDDVSLQDAMRQIERWYDIDVVYEHGIPGIVFGGKLPRNISLKELLAALEESGVQFRIDGEKLIVTNKQ</sequence>
<dbReference type="RefSeq" id="WP_264282093.1">
    <property type="nucleotide sequence ID" value="NZ_CP107006.1"/>
</dbReference>
<feature type="domain" description="FecR protein" evidence="1">
    <location>
        <begin position="174"/>
        <end position="269"/>
    </location>
</feature>
<keyword evidence="4" id="KW-1185">Reference proteome</keyword>
<evidence type="ECO:0000313" key="3">
    <source>
        <dbReference type="EMBL" id="UYQ94145.1"/>
    </source>
</evidence>
<feature type="domain" description="Protein FecR C-terminal" evidence="2">
    <location>
        <begin position="311"/>
        <end position="377"/>
    </location>
</feature>
<reference evidence="3" key="1">
    <citation type="submission" date="2022-10" db="EMBL/GenBank/DDBJ databases">
        <title>Chitinophaga sp. nov., isolated from soil.</title>
        <authorList>
            <person name="Jeon C.O."/>
        </authorList>
    </citation>
    <scope>NUCLEOTIDE SEQUENCE</scope>
    <source>
        <strain evidence="3">R8</strain>
    </source>
</reference>
<dbReference type="PIRSF" id="PIRSF018266">
    <property type="entry name" value="FecR"/>
    <property type="match status" value="1"/>
</dbReference>
<dbReference type="Pfam" id="PF04773">
    <property type="entry name" value="FecR"/>
    <property type="match status" value="1"/>
</dbReference>
<evidence type="ECO:0000259" key="1">
    <source>
        <dbReference type="Pfam" id="PF04773"/>
    </source>
</evidence>
<organism evidence="3 4">
    <name type="scientific">Chitinophaga horti</name>
    <dbReference type="NCBI Taxonomy" id="2920382"/>
    <lineage>
        <taxon>Bacteria</taxon>
        <taxon>Pseudomonadati</taxon>
        <taxon>Bacteroidota</taxon>
        <taxon>Chitinophagia</taxon>
        <taxon>Chitinophagales</taxon>
        <taxon>Chitinophagaceae</taxon>
        <taxon>Chitinophaga</taxon>
    </lineage>
</organism>
<protein>
    <submittedName>
        <fullName evidence="3">FecR domain-containing protein</fullName>
    </submittedName>
</protein>
<dbReference type="Proteomes" id="UP001162741">
    <property type="component" value="Chromosome"/>
</dbReference>
<dbReference type="EMBL" id="CP107006">
    <property type="protein sequence ID" value="UYQ94145.1"/>
    <property type="molecule type" value="Genomic_DNA"/>
</dbReference>
<dbReference type="InterPro" id="IPR032508">
    <property type="entry name" value="FecR_C"/>
</dbReference>
<dbReference type="Pfam" id="PF16344">
    <property type="entry name" value="FecR_C"/>
    <property type="match status" value="1"/>
</dbReference>
<dbReference type="InterPro" id="IPR012373">
    <property type="entry name" value="Ferrdict_sens_TM"/>
</dbReference>
<evidence type="ECO:0000313" key="4">
    <source>
        <dbReference type="Proteomes" id="UP001162741"/>
    </source>
</evidence>
<dbReference type="PANTHER" id="PTHR30273:SF2">
    <property type="entry name" value="PROTEIN FECR"/>
    <property type="match status" value="1"/>
</dbReference>
<dbReference type="PANTHER" id="PTHR30273">
    <property type="entry name" value="PERIPLASMIC SIGNAL SENSOR AND SIGMA FACTOR ACTIVATOR FECR-RELATED"/>
    <property type="match status" value="1"/>
</dbReference>
<dbReference type="Gene3D" id="2.60.120.1440">
    <property type="match status" value="1"/>
</dbReference>
<dbReference type="InterPro" id="IPR006860">
    <property type="entry name" value="FecR"/>
</dbReference>
<proteinExistence type="predicted"/>
<gene>
    <name evidence="3" type="ORF">MKQ68_03440</name>
</gene>
<accession>A0ABY6J397</accession>